<evidence type="ECO:0000259" key="1">
    <source>
        <dbReference type="SMART" id="SM00829"/>
    </source>
</evidence>
<dbReference type="EMBL" id="KN846953">
    <property type="protein sequence ID" value="KIV80007.1"/>
    <property type="molecule type" value="Genomic_DNA"/>
</dbReference>
<gene>
    <name evidence="2" type="ORF">LTR69_002642</name>
    <name evidence="3" type="ORF">PV11_07542</name>
</gene>
<dbReference type="HOGENOM" id="CLU_026673_3_4_1"/>
<name>A0A0D1YAK8_9EURO</name>
<feature type="domain" description="Enoyl reductase (ER)" evidence="1">
    <location>
        <begin position="20"/>
        <end position="351"/>
    </location>
</feature>
<dbReference type="Gene3D" id="3.40.50.720">
    <property type="entry name" value="NAD(P)-binding Rossmann-like Domain"/>
    <property type="match status" value="1"/>
</dbReference>
<dbReference type="InterPro" id="IPR013149">
    <property type="entry name" value="ADH-like_C"/>
</dbReference>
<dbReference type="InterPro" id="IPR052711">
    <property type="entry name" value="Zinc_ADH-like"/>
</dbReference>
<dbReference type="STRING" id="1016849.A0A0D1YAK8"/>
<dbReference type="SMART" id="SM00829">
    <property type="entry name" value="PKS_ER"/>
    <property type="match status" value="1"/>
</dbReference>
<dbReference type="InterPro" id="IPR013154">
    <property type="entry name" value="ADH-like_N"/>
</dbReference>
<dbReference type="InterPro" id="IPR020843">
    <property type="entry name" value="ER"/>
</dbReference>
<accession>A0A0D1YAK8</accession>
<dbReference type="SUPFAM" id="SSF50129">
    <property type="entry name" value="GroES-like"/>
    <property type="match status" value="1"/>
</dbReference>
<dbReference type="SUPFAM" id="SSF51735">
    <property type="entry name" value="NAD(P)-binding Rossmann-fold domains"/>
    <property type="match status" value="1"/>
</dbReference>
<dbReference type="Pfam" id="PF00107">
    <property type="entry name" value="ADH_zinc_N"/>
    <property type="match status" value="1"/>
</dbReference>
<dbReference type="InterPro" id="IPR011032">
    <property type="entry name" value="GroES-like_sf"/>
</dbReference>
<dbReference type="PANTHER" id="PTHR45033">
    <property type="match status" value="1"/>
</dbReference>
<dbReference type="Proteomes" id="UP000053599">
    <property type="component" value="Unassembled WGS sequence"/>
</dbReference>
<reference evidence="2 5" key="2">
    <citation type="submission" date="2023-08" db="EMBL/GenBank/DDBJ databases">
        <title>Black Yeasts Isolated from many extreme environments.</title>
        <authorList>
            <person name="Coleine C."/>
            <person name="Stajich J.E."/>
            <person name="Selbmann L."/>
        </authorList>
    </citation>
    <scope>NUCLEOTIDE SEQUENCE [LARGE SCALE GENOMIC DNA]</scope>
    <source>
        <strain evidence="2 5">CCFEE 6328</strain>
    </source>
</reference>
<evidence type="ECO:0000313" key="2">
    <source>
        <dbReference type="EMBL" id="KAK5066124.1"/>
    </source>
</evidence>
<dbReference type="OrthoDB" id="9930022at2759"/>
<dbReference type="Gene3D" id="3.90.180.10">
    <property type="entry name" value="Medium-chain alcohol dehydrogenases, catalytic domain"/>
    <property type="match status" value="1"/>
</dbReference>
<evidence type="ECO:0000313" key="3">
    <source>
        <dbReference type="EMBL" id="KIV80007.1"/>
    </source>
</evidence>
<dbReference type="GO" id="GO:0016491">
    <property type="term" value="F:oxidoreductase activity"/>
    <property type="evidence" value="ECO:0007669"/>
    <property type="project" value="InterPro"/>
</dbReference>
<dbReference type="InterPro" id="IPR036291">
    <property type="entry name" value="NAD(P)-bd_dom_sf"/>
</dbReference>
<dbReference type="Proteomes" id="UP001345691">
    <property type="component" value="Unassembled WGS sequence"/>
</dbReference>
<evidence type="ECO:0000313" key="5">
    <source>
        <dbReference type="Proteomes" id="UP001345691"/>
    </source>
</evidence>
<sequence length="353" mass="37166">MSLPKTTDAWVLQSTDKEKGIRGNLKLEKGKALPELGESDVLVQIQAVSLNYRDLVIPLGMYPLPLGLPVVACSDGAGRVLATGKKVTQFEEGDKVVTLFNQGHQHGAITMEALKTGLGGVLDGTLRQYAVFPESGLARAPSNLSPTEAGTLTCAPLTAWNALYGLESKALQPGQVVLTQGTGGVSLAAIQFAKAAGATVIATTSSDEKAKRLEKMGADIVLNYKTDPNWGETAKRLSPGKAGVDIVVEVGGPGTMAQSLKAIKLEGVIAVIGFLGGPKSEDEPSTLASLSAGCIIRGILIGSKAQLNAMNRAIDASNIHPIVDEKVFKFEDAPDAYEYQWEQKNFGKVVIQL</sequence>
<dbReference type="EMBL" id="JAVRRF010000004">
    <property type="protein sequence ID" value="KAK5066124.1"/>
    <property type="molecule type" value="Genomic_DNA"/>
</dbReference>
<evidence type="ECO:0000313" key="4">
    <source>
        <dbReference type="Proteomes" id="UP000053599"/>
    </source>
</evidence>
<dbReference type="PANTHER" id="PTHR45033:SF2">
    <property type="entry name" value="ZINC-TYPE ALCOHOL DEHYDROGENASE-LIKE PROTEIN C1773.06C"/>
    <property type="match status" value="1"/>
</dbReference>
<keyword evidence="5" id="KW-1185">Reference proteome</keyword>
<dbReference type="Pfam" id="PF08240">
    <property type="entry name" value="ADH_N"/>
    <property type="match status" value="1"/>
</dbReference>
<protein>
    <recommendedName>
        <fullName evidence="1">Enoyl reductase (ER) domain-containing protein</fullName>
    </recommendedName>
</protein>
<organism evidence="3 4">
    <name type="scientific">Exophiala sideris</name>
    <dbReference type="NCBI Taxonomy" id="1016849"/>
    <lineage>
        <taxon>Eukaryota</taxon>
        <taxon>Fungi</taxon>
        <taxon>Dikarya</taxon>
        <taxon>Ascomycota</taxon>
        <taxon>Pezizomycotina</taxon>
        <taxon>Eurotiomycetes</taxon>
        <taxon>Chaetothyriomycetidae</taxon>
        <taxon>Chaetothyriales</taxon>
        <taxon>Herpotrichiellaceae</taxon>
        <taxon>Exophiala</taxon>
    </lineage>
</organism>
<dbReference type="AlphaFoldDB" id="A0A0D1YAK8"/>
<dbReference type="CDD" id="cd08276">
    <property type="entry name" value="MDR7"/>
    <property type="match status" value="1"/>
</dbReference>
<proteinExistence type="predicted"/>
<reference evidence="3 4" key="1">
    <citation type="submission" date="2015-01" db="EMBL/GenBank/DDBJ databases">
        <title>The Genome Sequence of Exophiala sideris CBS121828.</title>
        <authorList>
            <consortium name="The Broad Institute Genomics Platform"/>
            <person name="Cuomo C."/>
            <person name="de Hoog S."/>
            <person name="Gorbushina A."/>
            <person name="Stielow B."/>
            <person name="Teixiera M."/>
            <person name="Abouelleil A."/>
            <person name="Chapman S.B."/>
            <person name="Priest M."/>
            <person name="Young S.K."/>
            <person name="Wortman J."/>
            <person name="Nusbaum C."/>
            <person name="Birren B."/>
        </authorList>
    </citation>
    <scope>NUCLEOTIDE SEQUENCE [LARGE SCALE GENOMIC DNA]</scope>
    <source>
        <strain evidence="3 4">CBS 121828</strain>
    </source>
</reference>